<name>A0A095SHV2_9GAMM</name>
<protein>
    <submittedName>
        <fullName evidence="2">PepSY-associated TM helix domain-containing protein</fullName>
    </submittedName>
</protein>
<dbReference type="Proteomes" id="UP000029444">
    <property type="component" value="Unassembled WGS sequence"/>
</dbReference>
<keyword evidence="3" id="KW-1185">Reference proteome</keyword>
<gene>
    <name evidence="2" type="ORF">Y5S_02513</name>
</gene>
<organism evidence="2 3">
    <name type="scientific">Alcanivorax nanhaiticus</name>
    <dbReference type="NCBI Taxonomy" id="1177154"/>
    <lineage>
        <taxon>Bacteria</taxon>
        <taxon>Pseudomonadati</taxon>
        <taxon>Pseudomonadota</taxon>
        <taxon>Gammaproteobacteria</taxon>
        <taxon>Oceanospirillales</taxon>
        <taxon>Alcanivoracaceae</taxon>
        <taxon>Alcanivorax</taxon>
    </lineage>
</organism>
<feature type="transmembrane region" description="Helical" evidence="1">
    <location>
        <begin position="137"/>
        <end position="159"/>
    </location>
</feature>
<dbReference type="PANTHER" id="PTHR34219">
    <property type="entry name" value="IRON-REGULATED INNER MEMBRANE PROTEIN-RELATED"/>
    <property type="match status" value="1"/>
</dbReference>
<evidence type="ECO:0000256" key="1">
    <source>
        <dbReference type="SAM" id="Phobius"/>
    </source>
</evidence>
<comment type="caution">
    <text evidence="2">The sequence shown here is derived from an EMBL/GenBank/DDBJ whole genome shotgun (WGS) entry which is preliminary data.</text>
</comment>
<dbReference type="InterPro" id="IPR005625">
    <property type="entry name" value="PepSY-ass_TM"/>
</dbReference>
<dbReference type="STRING" id="1177154.Y5S_02513"/>
<reference evidence="2 3" key="1">
    <citation type="submission" date="2012-09" db="EMBL/GenBank/DDBJ databases">
        <title>Genome Sequence of alkane-degrading Bacterium Alcanivorax sp. 19-m-6.</title>
        <authorList>
            <person name="Lai Q."/>
            <person name="Shao Z."/>
        </authorList>
    </citation>
    <scope>NUCLEOTIDE SEQUENCE [LARGE SCALE GENOMIC DNA]</scope>
    <source>
        <strain evidence="2 3">19-m-6</strain>
    </source>
</reference>
<dbReference type="OrthoDB" id="7238323at2"/>
<accession>A0A095SHV2</accession>
<dbReference type="PANTHER" id="PTHR34219:SF3">
    <property type="entry name" value="BLL7967 PROTEIN"/>
    <property type="match status" value="1"/>
</dbReference>
<dbReference type="EMBL" id="ARXV01000010">
    <property type="protein sequence ID" value="KGD64211.1"/>
    <property type="molecule type" value="Genomic_DNA"/>
</dbReference>
<keyword evidence="1" id="KW-0812">Transmembrane</keyword>
<dbReference type="RefSeq" id="WP_035233458.1">
    <property type="nucleotide sequence ID" value="NZ_ARXV01000010.1"/>
</dbReference>
<evidence type="ECO:0000313" key="3">
    <source>
        <dbReference type="Proteomes" id="UP000029444"/>
    </source>
</evidence>
<feature type="transmembrane region" description="Helical" evidence="1">
    <location>
        <begin position="190"/>
        <end position="210"/>
    </location>
</feature>
<dbReference type="Pfam" id="PF03929">
    <property type="entry name" value="PepSY_TM"/>
    <property type="match status" value="1"/>
</dbReference>
<dbReference type="PATRIC" id="fig|1177154.3.peg.2547"/>
<keyword evidence="1" id="KW-0472">Membrane</keyword>
<proteinExistence type="predicted"/>
<sequence>MRKLLFILHKYTGLTAGLLLVISGLTGSLLVFHDALDEQLTPELVTHGEHRAPLSTVIANAESATGKTAQRIDLSRQPGSPHTLRFAKNAQAAGPQQVSVSPYSGEVLAVRDWGHYPMTWIYRLHYTLLAGANGKTVVGILGLCLLGFCLTGVVLWWPAGKRKGKWKRHLTIQRGAGSYRLHFDLHQVTGIYLLPALLVVAFSGVSLVFAKQVSAAVGAVLPLQERPAPHSVPSEQPPLGPDDAMALVQSRFPDATLQRLYLPQKPTDSYRIAFTLPNDAWQDYGANNVWLDQYSGAPLALWQIDQLTPGSQFMSWQFPLHNGDALGMPGRLLVLFTGLAPLLFFVTGSYLWWTKRQLKRRAAKRRKT</sequence>
<evidence type="ECO:0000313" key="2">
    <source>
        <dbReference type="EMBL" id="KGD64211.1"/>
    </source>
</evidence>
<dbReference type="eggNOG" id="COG3182">
    <property type="taxonomic scope" value="Bacteria"/>
</dbReference>
<feature type="transmembrane region" description="Helical" evidence="1">
    <location>
        <begin position="332"/>
        <end position="353"/>
    </location>
</feature>
<dbReference type="AlphaFoldDB" id="A0A095SHV2"/>
<feature type="transmembrane region" description="Helical" evidence="1">
    <location>
        <begin position="12"/>
        <end position="32"/>
    </location>
</feature>
<keyword evidence="1" id="KW-1133">Transmembrane helix</keyword>